<evidence type="ECO:0000313" key="3">
    <source>
        <dbReference type="Proteomes" id="UP000275356"/>
    </source>
</evidence>
<protein>
    <submittedName>
        <fullName evidence="2">Uncharacterized protein</fullName>
    </submittedName>
</protein>
<evidence type="ECO:0000313" key="2">
    <source>
        <dbReference type="EMBL" id="ROR96561.1"/>
    </source>
</evidence>
<feature type="compositionally biased region" description="Low complexity" evidence="1">
    <location>
        <begin position="208"/>
        <end position="220"/>
    </location>
</feature>
<dbReference type="AlphaFoldDB" id="A0A3N2D9T3"/>
<feature type="compositionally biased region" description="Basic and acidic residues" evidence="1">
    <location>
        <begin position="1"/>
        <end position="13"/>
    </location>
</feature>
<reference evidence="2 3" key="1">
    <citation type="submission" date="2018-11" db="EMBL/GenBank/DDBJ databases">
        <title>Sequencing the genomes of 1000 actinobacteria strains.</title>
        <authorList>
            <person name="Klenk H.-P."/>
        </authorList>
    </citation>
    <scope>NUCLEOTIDE SEQUENCE [LARGE SCALE GENOMIC DNA]</scope>
    <source>
        <strain evidence="2 3">DSM 13521</strain>
    </source>
</reference>
<keyword evidence="3" id="KW-1185">Reference proteome</keyword>
<feature type="region of interest" description="Disordered" evidence="1">
    <location>
        <begin position="1"/>
        <end position="260"/>
    </location>
</feature>
<dbReference type="EMBL" id="RKHQ01000001">
    <property type="protein sequence ID" value="ROR96561.1"/>
    <property type="molecule type" value="Genomic_DNA"/>
</dbReference>
<proteinExistence type="predicted"/>
<sequence>MPHRYRSDIDSGRTAELPVVVPWTRAPPCRPAAPERPVPRRGHRGAGSGRRPDSVGATAAAPTRPAPGSSTPAPSPPPRRAGALCTSPWPPPPPPRRPTQHRVRRRELRPDTPRRTAAPCASPWPPLRRVRPTSRGRGGHGRRADPPGTGFDRRPGAMVATATAPTPRRRVHPRQLHPPRLPAEPERPVSRHGHRRAGSDRRPGSTVATATAPTLQAPGPTALPAPPWPRRPRGREARPRRALLHVRAPTPSAPGRATRG</sequence>
<accession>A0A3N2D9T3</accession>
<organism evidence="2 3">
    <name type="scientific">Salana multivorans</name>
    <dbReference type="NCBI Taxonomy" id="120377"/>
    <lineage>
        <taxon>Bacteria</taxon>
        <taxon>Bacillati</taxon>
        <taxon>Actinomycetota</taxon>
        <taxon>Actinomycetes</taxon>
        <taxon>Micrococcales</taxon>
        <taxon>Beutenbergiaceae</taxon>
        <taxon>Salana</taxon>
    </lineage>
</organism>
<comment type="caution">
    <text evidence="2">The sequence shown here is derived from an EMBL/GenBank/DDBJ whole genome shotgun (WGS) entry which is preliminary data.</text>
</comment>
<feature type="compositionally biased region" description="Low complexity" evidence="1">
    <location>
        <begin position="56"/>
        <end position="72"/>
    </location>
</feature>
<feature type="compositionally biased region" description="Basic residues" evidence="1">
    <location>
        <begin position="128"/>
        <end position="141"/>
    </location>
</feature>
<feature type="compositionally biased region" description="Basic residues" evidence="1">
    <location>
        <begin position="167"/>
        <end position="177"/>
    </location>
</feature>
<feature type="compositionally biased region" description="Basic residues" evidence="1">
    <location>
        <begin position="98"/>
        <end position="107"/>
    </location>
</feature>
<name>A0A3N2D9T3_9MICO</name>
<feature type="compositionally biased region" description="Pro residues" evidence="1">
    <location>
        <begin position="88"/>
        <end position="97"/>
    </location>
</feature>
<evidence type="ECO:0000256" key="1">
    <source>
        <dbReference type="SAM" id="MobiDB-lite"/>
    </source>
</evidence>
<gene>
    <name evidence="2" type="ORF">EDD28_1146</name>
</gene>
<dbReference type="Proteomes" id="UP000275356">
    <property type="component" value="Unassembled WGS sequence"/>
</dbReference>